<feature type="domain" description="ShKT" evidence="3">
    <location>
        <begin position="150"/>
        <end position="190"/>
    </location>
</feature>
<dbReference type="SMART" id="SM00254">
    <property type="entry name" value="ShKT"/>
    <property type="match status" value="4"/>
</dbReference>
<dbReference type="Pfam" id="PF01549">
    <property type="entry name" value="ShK"/>
    <property type="match status" value="4"/>
</dbReference>
<feature type="chain" id="PRO_5046971275" description="ShKT domain-containing protein" evidence="2">
    <location>
        <begin position="21"/>
        <end position="314"/>
    </location>
</feature>
<evidence type="ECO:0000313" key="4">
    <source>
        <dbReference type="EMBL" id="KAK6754160.1"/>
    </source>
</evidence>
<keyword evidence="2" id="KW-0732">Signal</keyword>
<dbReference type="PANTHER" id="PTHR46219:SF5">
    <property type="entry name" value="SHKT DOMAIN-CONTAINING PROTEIN"/>
    <property type="match status" value="1"/>
</dbReference>
<evidence type="ECO:0000256" key="1">
    <source>
        <dbReference type="PROSITE-ProRule" id="PRU01005"/>
    </source>
</evidence>
<accession>A0ABR1DUP5</accession>
<comment type="caution">
    <text evidence="1">Lacks conserved residue(s) required for the propagation of feature annotation.</text>
</comment>
<feature type="signal peptide" evidence="2">
    <location>
        <begin position="1"/>
        <end position="20"/>
    </location>
</feature>
<dbReference type="PANTHER" id="PTHR46219">
    <property type="entry name" value="PROTEIN CBG11138"/>
    <property type="match status" value="1"/>
</dbReference>
<evidence type="ECO:0000259" key="3">
    <source>
        <dbReference type="PROSITE" id="PS51670"/>
    </source>
</evidence>
<dbReference type="Gene3D" id="1.10.10.1870">
    <property type="entry name" value="ShTK domain-like"/>
    <property type="match status" value="1"/>
</dbReference>
<dbReference type="Gene3D" id="1.10.10.1940">
    <property type="match status" value="3"/>
</dbReference>
<comment type="caution">
    <text evidence="4">The sequence shown here is derived from an EMBL/GenBank/DDBJ whole genome shotgun (WGS) entry which is preliminary data.</text>
</comment>
<dbReference type="InterPro" id="IPR003582">
    <property type="entry name" value="ShKT_dom"/>
</dbReference>
<feature type="domain" description="ShKT" evidence="3">
    <location>
        <begin position="100"/>
        <end position="140"/>
    </location>
</feature>
<keyword evidence="5" id="KW-1185">Reference proteome</keyword>
<sequence>MFIYSSILLYSALYISQITAQTCAAGADNGPCLNGVCFAGTTCLTALDICCSDTGIIPDTTLASTVASTLASDSSVASTVTSITSASLASSATTTTSATCVDKLNPRTGVSDCSMRASLCNDPTYLTVMTEQCPRTCGRCSSSSGTITTCVDKVNPTTGVSDCPSLSYLCNNAAYTTLMTEQCPRTCNKCSSTGVSSATTTSTTCVDKVNPRTGTSDCPMRSSLCLDSNYIALMRTECPRTCGFCTSTGSTVSGTATVATVTSATATTRAAGTCVDAINPRTGVSDCPQRVSLCNDSVYRDLMQSQCPLTCGLC</sequence>
<dbReference type="EMBL" id="JAVFWL010000005">
    <property type="protein sequence ID" value="KAK6754160.1"/>
    <property type="molecule type" value="Genomic_DNA"/>
</dbReference>
<reference evidence="4 5" key="1">
    <citation type="submission" date="2023-08" db="EMBL/GenBank/DDBJ databases">
        <title>A Necator americanus chromosomal reference genome.</title>
        <authorList>
            <person name="Ilik V."/>
            <person name="Petrzelkova K.J."/>
            <person name="Pardy F."/>
            <person name="Fuh T."/>
            <person name="Niatou-Singa F.S."/>
            <person name="Gouil Q."/>
            <person name="Baker L."/>
            <person name="Ritchie M.E."/>
            <person name="Jex A.R."/>
            <person name="Gazzola D."/>
            <person name="Li H."/>
            <person name="Toshio Fujiwara R."/>
            <person name="Zhan B."/>
            <person name="Aroian R.V."/>
            <person name="Pafco B."/>
            <person name="Schwarz E.M."/>
        </authorList>
    </citation>
    <scope>NUCLEOTIDE SEQUENCE [LARGE SCALE GENOMIC DNA]</scope>
    <source>
        <strain evidence="4 5">Aroian</strain>
        <tissue evidence="4">Whole animal</tissue>
    </source>
</reference>
<feature type="domain" description="ShKT" evidence="3">
    <location>
        <begin position="205"/>
        <end position="245"/>
    </location>
</feature>
<name>A0ABR1DUP5_NECAM</name>
<organism evidence="4 5">
    <name type="scientific">Necator americanus</name>
    <name type="common">Human hookworm</name>
    <dbReference type="NCBI Taxonomy" id="51031"/>
    <lineage>
        <taxon>Eukaryota</taxon>
        <taxon>Metazoa</taxon>
        <taxon>Ecdysozoa</taxon>
        <taxon>Nematoda</taxon>
        <taxon>Chromadorea</taxon>
        <taxon>Rhabditida</taxon>
        <taxon>Rhabditina</taxon>
        <taxon>Rhabditomorpha</taxon>
        <taxon>Strongyloidea</taxon>
        <taxon>Ancylostomatidae</taxon>
        <taxon>Bunostominae</taxon>
        <taxon>Necator</taxon>
    </lineage>
</organism>
<dbReference type="PROSITE" id="PS51670">
    <property type="entry name" value="SHKT"/>
    <property type="match status" value="4"/>
</dbReference>
<dbReference type="Proteomes" id="UP001303046">
    <property type="component" value="Unassembled WGS sequence"/>
</dbReference>
<gene>
    <name evidence="4" type="primary">Necator_chrV.g18057</name>
    <name evidence="4" type="ORF">RB195_013267</name>
</gene>
<evidence type="ECO:0000313" key="5">
    <source>
        <dbReference type="Proteomes" id="UP001303046"/>
    </source>
</evidence>
<feature type="domain" description="ShKT" evidence="3">
    <location>
        <begin position="274"/>
        <end position="314"/>
    </location>
</feature>
<proteinExistence type="predicted"/>
<protein>
    <recommendedName>
        <fullName evidence="3">ShKT domain-containing protein</fullName>
    </recommendedName>
</protein>
<evidence type="ECO:0000256" key="2">
    <source>
        <dbReference type="SAM" id="SignalP"/>
    </source>
</evidence>